<dbReference type="EMBL" id="MCGN01000011">
    <property type="protein sequence ID" value="ORY91030.1"/>
    <property type="molecule type" value="Genomic_DNA"/>
</dbReference>
<accession>A0A1X2H0R5</accession>
<reference evidence="1 2" key="1">
    <citation type="submission" date="2016-07" db="EMBL/GenBank/DDBJ databases">
        <title>Pervasive Adenine N6-methylation of Active Genes in Fungi.</title>
        <authorList>
            <consortium name="DOE Joint Genome Institute"/>
            <person name="Mondo S.J."/>
            <person name="Dannebaum R.O."/>
            <person name="Kuo R.C."/>
            <person name="Labutti K."/>
            <person name="Haridas S."/>
            <person name="Kuo A."/>
            <person name="Salamov A."/>
            <person name="Ahrendt S.R."/>
            <person name="Lipzen A."/>
            <person name="Sullivan W."/>
            <person name="Andreopoulos W.B."/>
            <person name="Clum A."/>
            <person name="Lindquist E."/>
            <person name="Daum C."/>
            <person name="Ramamoorthy G.K."/>
            <person name="Gryganskyi A."/>
            <person name="Culley D."/>
            <person name="Magnuson J.K."/>
            <person name="James T.Y."/>
            <person name="O'Malley M.A."/>
            <person name="Stajich J.E."/>
            <person name="Spatafora J.W."/>
            <person name="Visel A."/>
            <person name="Grigoriev I.V."/>
        </authorList>
    </citation>
    <scope>NUCLEOTIDE SEQUENCE [LARGE SCALE GENOMIC DNA]</scope>
    <source>
        <strain evidence="1 2">NRRL 2496</strain>
    </source>
</reference>
<sequence length="126" mass="14772">MYMDLQLTIFELKDDLGLENFTRPWQNIDRAKQTTAVFNLEDRCARYGLRLDRCINSWAASQMIARSWGNKYQYAIREDAAHEDALLESSAVSSFKLEFSRKTDSYRRKRACQETSTSLLRRAFAK</sequence>
<evidence type="ECO:0000313" key="2">
    <source>
        <dbReference type="Proteomes" id="UP000242180"/>
    </source>
</evidence>
<evidence type="ECO:0000313" key="1">
    <source>
        <dbReference type="EMBL" id="ORY91030.1"/>
    </source>
</evidence>
<gene>
    <name evidence="1" type="ORF">BCR43DRAFT_508518</name>
</gene>
<protein>
    <submittedName>
        <fullName evidence="1">Uncharacterized protein</fullName>
    </submittedName>
</protein>
<dbReference type="Proteomes" id="UP000242180">
    <property type="component" value="Unassembled WGS sequence"/>
</dbReference>
<comment type="caution">
    <text evidence="1">The sequence shown here is derived from an EMBL/GenBank/DDBJ whole genome shotgun (WGS) entry which is preliminary data.</text>
</comment>
<dbReference type="AlphaFoldDB" id="A0A1X2H0R5"/>
<organism evidence="1 2">
    <name type="scientific">Syncephalastrum racemosum</name>
    <name type="common">Filamentous fungus</name>
    <dbReference type="NCBI Taxonomy" id="13706"/>
    <lineage>
        <taxon>Eukaryota</taxon>
        <taxon>Fungi</taxon>
        <taxon>Fungi incertae sedis</taxon>
        <taxon>Mucoromycota</taxon>
        <taxon>Mucoromycotina</taxon>
        <taxon>Mucoromycetes</taxon>
        <taxon>Mucorales</taxon>
        <taxon>Syncephalastraceae</taxon>
        <taxon>Syncephalastrum</taxon>
    </lineage>
</organism>
<name>A0A1X2H0R5_SYNRA</name>
<dbReference type="InParanoid" id="A0A1X2H0R5"/>
<dbReference type="OrthoDB" id="2242719at2759"/>
<proteinExistence type="predicted"/>
<keyword evidence="2" id="KW-1185">Reference proteome</keyword>